<proteinExistence type="predicted"/>
<dbReference type="Proteomes" id="UP000053864">
    <property type="component" value="Unassembled WGS sequence"/>
</dbReference>
<evidence type="ECO:0000313" key="2">
    <source>
        <dbReference type="EMBL" id="ETL29491.1"/>
    </source>
</evidence>
<dbReference type="EMBL" id="KI688678">
    <property type="protein sequence ID" value="ETK76051.1"/>
    <property type="molecule type" value="Genomic_DNA"/>
</dbReference>
<evidence type="ECO:0000313" key="1">
    <source>
        <dbReference type="EMBL" id="ETK76051.1"/>
    </source>
</evidence>
<gene>
    <name evidence="1" type="ORF">L915_17448</name>
    <name evidence="2" type="ORF">L916_17339</name>
</gene>
<sequence length="84" mass="9382">MVQALLHEGIYREQKVIVRKDGLVYRRHVVGGDPTSYLAYSHPSHISNILECFATVCSSSGSAKNHCEGFLVEKIVFAFGPMRE</sequence>
<dbReference type="Proteomes" id="UP000053236">
    <property type="component" value="Unassembled WGS sequence"/>
</dbReference>
<accession>W2I5Q3</accession>
<organism evidence="2">
    <name type="scientific">Phytophthora nicotianae</name>
    <name type="common">Potato buckeye rot agent</name>
    <name type="synonym">Phytophthora parasitica</name>
    <dbReference type="NCBI Taxonomy" id="4792"/>
    <lineage>
        <taxon>Eukaryota</taxon>
        <taxon>Sar</taxon>
        <taxon>Stramenopiles</taxon>
        <taxon>Oomycota</taxon>
        <taxon>Peronosporomycetes</taxon>
        <taxon>Peronosporales</taxon>
        <taxon>Peronosporaceae</taxon>
        <taxon>Phytophthora</taxon>
    </lineage>
</organism>
<protein>
    <submittedName>
        <fullName evidence="2">Uncharacterized protein</fullName>
    </submittedName>
</protein>
<dbReference type="AlphaFoldDB" id="W2I5Q3"/>
<reference evidence="1" key="1">
    <citation type="submission" date="2013-11" db="EMBL/GenBank/DDBJ databases">
        <title>The Genome Sequence of Phytophthora parasitica CJ02B3.</title>
        <authorList>
            <consortium name="The Broad Institute Genomics Platform"/>
            <person name="Russ C."/>
            <person name="Tyler B."/>
            <person name="Panabieres F."/>
            <person name="Shan W."/>
            <person name="Tripathy S."/>
            <person name="Grunwald N."/>
            <person name="Machado M."/>
            <person name="Johnson C.S."/>
            <person name="Arredondo F."/>
            <person name="Hong C."/>
            <person name="Coffey M."/>
            <person name="Young S.K."/>
            <person name="Zeng Q."/>
            <person name="Gargeya S."/>
            <person name="Fitzgerald M."/>
            <person name="Abouelleil A."/>
            <person name="Alvarado L."/>
            <person name="Chapman S.B."/>
            <person name="Gainer-Dewar J."/>
            <person name="Goldberg J."/>
            <person name="Griggs A."/>
            <person name="Gujja S."/>
            <person name="Hansen M."/>
            <person name="Howarth C."/>
            <person name="Imamovic A."/>
            <person name="Ireland A."/>
            <person name="Larimer J."/>
            <person name="McCowan C."/>
            <person name="Murphy C."/>
            <person name="Pearson M."/>
            <person name="Poon T.W."/>
            <person name="Priest M."/>
            <person name="Roberts A."/>
            <person name="Saif S."/>
            <person name="Shea T."/>
            <person name="Sykes S."/>
            <person name="Wortman J."/>
            <person name="Nusbaum C."/>
            <person name="Birren B."/>
        </authorList>
    </citation>
    <scope>NUCLEOTIDE SEQUENCE [LARGE SCALE GENOMIC DNA]</scope>
    <source>
        <strain evidence="1">CJ02B3</strain>
    </source>
</reference>
<dbReference type="VEuPathDB" id="FungiDB:PPTG_21604"/>
<dbReference type="EMBL" id="KI675465">
    <property type="protein sequence ID" value="ETL29491.1"/>
    <property type="molecule type" value="Genomic_DNA"/>
</dbReference>
<name>W2I5Q3_PHYNI</name>
<reference evidence="2" key="2">
    <citation type="submission" date="2013-11" db="EMBL/GenBank/DDBJ databases">
        <title>The Genome Sequence of Phytophthora parasitica CJ05E6.</title>
        <authorList>
            <consortium name="The Broad Institute Genomics Platform"/>
            <person name="Russ C."/>
            <person name="Tyler B."/>
            <person name="Panabieres F."/>
            <person name="Shan W."/>
            <person name="Tripathy S."/>
            <person name="Grunwald N."/>
            <person name="Machado M."/>
            <person name="Johnson C.S."/>
            <person name="Arredondo F."/>
            <person name="Hong C."/>
            <person name="Coffey M."/>
            <person name="Young S.K."/>
            <person name="Zeng Q."/>
            <person name="Gargeya S."/>
            <person name="Fitzgerald M."/>
            <person name="Abouelleil A."/>
            <person name="Alvarado L."/>
            <person name="Chapman S.B."/>
            <person name="Gainer-Dewar J."/>
            <person name="Goldberg J."/>
            <person name="Griggs A."/>
            <person name="Gujja S."/>
            <person name="Hansen M."/>
            <person name="Howarth C."/>
            <person name="Imamovic A."/>
            <person name="Ireland A."/>
            <person name="Larimer J."/>
            <person name="McCowan C."/>
            <person name="Murphy C."/>
            <person name="Pearson M."/>
            <person name="Poon T.W."/>
            <person name="Priest M."/>
            <person name="Roberts A."/>
            <person name="Saif S."/>
            <person name="Shea T."/>
            <person name="Sykes S."/>
            <person name="Wortman J."/>
            <person name="Nusbaum C."/>
            <person name="Birren B."/>
        </authorList>
    </citation>
    <scope>NUCLEOTIDE SEQUENCE [LARGE SCALE GENOMIC DNA]</scope>
    <source>
        <strain evidence="2">CJ05E6</strain>
    </source>
</reference>